<evidence type="ECO:0000313" key="4">
    <source>
        <dbReference type="Proteomes" id="UP000295192"/>
    </source>
</evidence>
<sequence length="266" mass="30518">MASTSRNASQRRNTSRSQQSIIVSQAEIQHVEIDQQVRAILNFILCHSANKVPIKHNDLVPLTDGKAEVNKRLPLVTQLLEKRYGIKLVQLEGNPKRYICIAEAPPTSTFELTAAQRPQFTLLYIILTYVFLRGCHLEESKLFTMLDTLGVNVHEEHEYFGSDISKLVEETFVKQEYLKRERSQLNPFDDPKITYSWGQRAKREFTYQQIVQFASKLFNQDVSFFQKQLMMAEAMDNPEGLPAPTPAADSTNTSYTDCNSFMESQQ</sequence>
<feature type="compositionally biased region" description="Polar residues" evidence="1">
    <location>
        <begin position="248"/>
        <end position="266"/>
    </location>
</feature>
<dbReference type="InterPro" id="IPR041898">
    <property type="entry name" value="MAGE_WH1"/>
</dbReference>
<dbReference type="InterPro" id="IPR002190">
    <property type="entry name" value="MHD_dom"/>
</dbReference>
<proteinExistence type="predicted"/>
<keyword evidence="4" id="KW-1185">Reference proteome</keyword>
<dbReference type="AlphaFoldDB" id="A0A484BWT6"/>
<evidence type="ECO:0000256" key="1">
    <source>
        <dbReference type="SAM" id="MobiDB-lite"/>
    </source>
</evidence>
<dbReference type="Proteomes" id="UP000295192">
    <property type="component" value="Unassembled WGS sequence"/>
</dbReference>
<dbReference type="PANTHER" id="PTHR11736">
    <property type="entry name" value="MELANOMA-ASSOCIATED ANTIGEN MAGE ANTIGEN"/>
    <property type="match status" value="1"/>
</dbReference>
<organism evidence="3 4">
    <name type="scientific">Drosophila navojoa</name>
    <name type="common">Fruit fly</name>
    <dbReference type="NCBI Taxonomy" id="7232"/>
    <lineage>
        <taxon>Eukaryota</taxon>
        <taxon>Metazoa</taxon>
        <taxon>Ecdysozoa</taxon>
        <taxon>Arthropoda</taxon>
        <taxon>Hexapoda</taxon>
        <taxon>Insecta</taxon>
        <taxon>Pterygota</taxon>
        <taxon>Neoptera</taxon>
        <taxon>Endopterygota</taxon>
        <taxon>Diptera</taxon>
        <taxon>Brachycera</taxon>
        <taxon>Muscomorpha</taxon>
        <taxon>Ephydroidea</taxon>
        <taxon>Drosophilidae</taxon>
        <taxon>Drosophila</taxon>
    </lineage>
</organism>
<evidence type="ECO:0000259" key="2">
    <source>
        <dbReference type="PROSITE" id="PS50838"/>
    </source>
</evidence>
<dbReference type="InterPro" id="IPR041899">
    <property type="entry name" value="MAGE_WH2"/>
</dbReference>
<feature type="region of interest" description="Disordered" evidence="1">
    <location>
        <begin position="240"/>
        <end position="266"/>
    </location>
</feature>
<dbReference type="InterPro" id="IPR037445">
    <property type="entry name" value="MAGE"/>
</dbReference>
<evidence type="ECO:0000313" key="3">
    <source>
        <dbReference type="EMBL" id="TDG52472.1"/>
    </source>
</evidence>
<dbReference type="EMBL" id="LSRL02000004">
    <property type="protein sequence ID" value="TDG52472.1"/>
    <property type="molecule type" value="Genomic_DNA"/>
</dbReference>
<feature type="domain" description="MAGE" evidence="2">
    <location>
        <begin position="33"/>
        <end position="232"/>
    </location>
</feature>
<dbReference type="OMA" id="KITYSWG"/>
<dbReference type="PANTHER" id="PTHR11736:SF14">
    <property type="entry name" value="NSE3 HOMOLOG, SMC5-SMC6 COMPLEX COMPONENT"/>
    <property type="match status" value="1"/>
</dbReference>
<dbReference type="Gene3D" id="1.10.10.1210">
    <property type="entry name" value="MAGE homology domain, winged helix WH2 motif"/>
    <property type="match status" value="1"/>
</dbReference>
<accession>A0A484BWT6</accession>
<gene>
    <name evidence="3" type="ORF">AWZ03_001302</name>
</gene>
<dbReference type="SMART" id="SM01373">
    <property type="entry name" value="MAGE"/>
    <property type="match status" value="1"/>
</dbReference>
<dbReference type="OrthoDB" id="205198at2759"/>
<protein>
    <recommendedName>
        <fullName evidence="2">MAGE domain-containing protein</fullName>
    </recommendedName>
</protein>
<dbReference type="Pfam" id="PF01454">
    <property type="entry name" value="MAGE"/>
    <property type="match status" value="1"/>
</dbReference>
<dbReference type="STRING" id="7232.A0A484BWT6"/>
<dbReference type="PROSITE" id="PS50838">
    <property type="entry name" value="MAGE"/>
    <property type="match status" value="1"/>
</dbReference>
<comment type="caution">
    <text evidence="3">The sequence shown here is derived from an EMBL/GenBank/DDBJ whole genome shotgun (WGS) entry which is preliminary data.</text>
</comment>
<dbReference type="KEGG" id="dnv:108659264"/>
<dbReference type="GO" id="GO:0005634">
    <property type="term" value="C:nucleus"/>
    <property type="evidence" value="ECO:0007669"/>
    <property type="project" value="TreeGrafter"/>
</dbReference>
<dbReference type="FunFam" id="1.10.10.1210:FF:000001">
    <property type="entry name" value="melanoma-associated antigen D1"/>
    <property type="match status" value="1"/>
</dbReference>
<dbReference type="Gene3D" id="1.10.10.1200">
    <property type="entry name" value="MAGE homology domain, winged helix WH1 motif"/>
    <property type="match status" value="1"/>
</dbReference>
<reference evidence="3 4" key="1">
    <citation type="journal article" date="2019" name="J. Hered.">
        <title>An Improved Genome Assembly for Drosophila navojoa, the Basal Species in the mojavensis Cluster.</title>
        <authorList>
            <person name="Vanderlinde T."/>
            <person name="Dupim E.G."/>
            <person name="Nazario-Yepiz N.O."/>
            <person name="Carvalho A.B."/>
        </authorList>
    </citation>
    <scope>NUCLEOTIDE SEQUENCE [LARGE SCALE GENOMIC DNA]</scope>
    <source>
        <strain evidence="3">Navoj_Jal97</strain>
        <tissue evidence="3">Whole organism</tissue>
    </source>
</reference>
<name>A0A484BWT6_DRONA</name>